<dbReference type="GeneID" id="17350509"/>
<protein>
    <submittedName>
        <fullName evidence="1">Uncharacterized protein</fullName>
    </submittedName>
</protein>
<name>E1ZSV0_CHLVA</name>
<organism evidence="2">
    <name type="scientific">Chlorella variabilis</name>
    <name type="common">Green alga</name>
    <dbReference type="NCBI Taxonomy" id="554065"/>
    <lineage>
        <taxon>Eukaryota</taxon>
        <taxon>Viridiplantae</taxon>
        <taxon>Chlorophyta</taxon>
        <taxon>core chlorophytes</taxon>
        <taxon>Trebouxiophyceae</taxon>
        <taxon>Chlorellales</taxon>
        <taxon>Chlorellaceae</taxon>
        <taxon>Chlorella clade</taxon>
        <taxon>Chlorella</taxon>
    </lineage>
</organism>
<dbReference type="Proteomes" id="UP000008141">
    <property type="component" value="Unassembled WGS sequence"/>
</dbReference>
<keyword evidence="2" id="KW-1185">Reference proteome</keyword>
<dbReference type="InParanoid" id="E1ZSV0"/>
<evidence type="ECO:0000313" key="2">
    <source>
        <dbReference type="Proteomes" id="UP000008141"/>
    </source>
</evidence>
<dbReference type="EMBL" id="GL433868">
    <property type="protein sequence ID" value="EFN51068.1"/>
    <property type="molecule type" value="Genomic_DNA"/>
</dbReference>
<sequence>MGPGGAHVPDLTQAKCEHDAGSGARAVGKRWDVLGSAAGATAAKAHHHSLALDAADGGRPYLAALEGPGYNLTVRKYVSKEAGWQALPQPSGSGAAGYVALLMHPTQPGRPWVAYGDPSRGGRLSVRAFTGASWVAKGQPGLSQIPLSSVPPKLAFAPDGAAWIAFRVGSAEDGPPTGPFNIVVMKWLASSSSRGQRAAVSPAEAEDVQLAVGPNGEPYVAFRDMGDGNFPLSRGMVVRRVALAGGGFQWSPLGPPQQPYFTLAMEVGVLGVEWMQGGCFGVRRIGWRQ</sequence>
<dbReference type="KEGG" id="cvr:CHLNCDRAFT_55359"/>
<evidence type="ECO:0000313" key="1">
    <source>
        <dbReference type="EMBL" id="EFN51068.1"/>
    </source>
</evidence>
<reference evidence="1 2" key="1">
    <citation type="journal article" date="2010" name="Plant Cell">
        <title>The Chlorella variabilis NC64A genome reveals adaptation to photosymbiosis, coevolution with viruses, and cryptic sex.</title>
        <authorList>
            <person name="Blanc G."/>
            <person name="Duncan G."/>
            <person name="Agarkova I."/>
            <person name="Borodovsky M."/>
            <person name="Gurnon J."/>
            <person name="Kuo A."/>
            <person name="Lindquist E."/>
            <person name="Lucas S."/>
            <person name="Pangilinan J."/>
            <person name="Polle J."/>
            <person name="Salamov A."/>
            <person name="Terry A."/>
            <person name="Yamada T."/>
            <person name="Dunigan D.D."/>
            <person name="Grigoriev I.V."/>
            <person name="Claverie J.M."/>
            <person name="Van Etten J.L."/>
        </authorList>
    </citation>
    <scope>NUCLEOTIDE SEQUENCE [LARGE SCALE GENOMIC DNA]</scope>
    <source>
        <strain evidence="1 2">NC64A</strain>
    </source>
</reference>
<gene>
    <name evidence="1" type="ORF">CHLNCDRAFT_55359</name>
</gene>
<accession>E1ZSV0</accession>
<dbReference type="AlphaFoldDB" id="E1ZSV0"/>
<dbReference type="SUPFAM" id="SSF89372">
    <property type="entry name" value="Fucose-specific lectin"/>
    <property type="match status" value="1"/>
</dbReference>
<proteinExistence type="predicted"/>
<dbReference type="RefSeq" id="XP_005843170.1">
    <property type="nucleotide sequence ID" value="XM_005843108.1"/>
</dbReference>